<dbReference type="RefSeq" id="WP_114842458.1">
    <property type="nucleotide sequence ID" value="NZ_CP031219.1"/>
</dbReference>
<reference evidence="2 3" key="1">
    <citation type="submission" date="2017-09" db="EMBL/GenBank/DDBJ databases">
        <title>Genomics of the genus Arcobacter.</title>
        <authorList>
            <person name="Perez-Cataluna A."/>
            <person name="Figueras M.J."/>
            <person name="Salas-Masso N."/>
        </authorList>
    </citation>
    <scope>NUCLEOTIDE SEQUENCE [LARGE SCALE GENOMIC DNA]</scope>
    <source>
        <strain evidence="2 3">CECT 7386</strain>
    </source>
</reference>
<dbReference type="KEGG" id="amyt:AMYT_2077"/>
<comment type="caution">
    <text evidence="2">The sequence shown here is derived from an EMBL/GenBank/DDBJ whole genome shotgun (WGS) entry which is preliminary data.</text>
</comment>
<dbReference type="Proteomes" id="UP000290092">
    <property type="component" value="Unassembled WGS sequence"/>
</dbReference>
<gene>
    <name evidence="2" type="ORF">CP985_04870</name>
</gene>
<dbReference type="PANTHER" id="PTHR48100">
    <property type="entry name" value="BROAD-SPECIFICITY PHOSPHATASE YOR283W-RELATED"/>
    <property type="match status" value="1"/>
</dbReference>
<name>A0AAX2AKQ9_9BACT</name>
<feature type="binding site" evidence="1">
    <location>
        <position position="57"/>
    </location>
    <ligand>
        <name>substrate</name>
    </ligand>
</feature>
<evidence type="ECO:0000256" key="1">
    <source>
        <dbReference type="PIRSR" id="PIRSR613078-2"/>
    </source>
</evidence>
<accession>A0AAX2AKQ9</accession>
<dbReference type="AlphaFoldDB" id="A0AAX2AKQ9"/>
<dbReference type="Pfam" id="PF00300">
    <property type="entry name" value="His_Phos_1"/>
    <property type="match status" value="1"/>
</dbReference>
<dbReference type="InterPro" id="IPR013078">
    <property type="entry name" value="His_Pase_superF_clade-1"/>
</dbReference>
<dbReference type="InterPro" id="IPR001345">
    <property type="entry name" value="PG/BPGM_mutase_AS"/>
</dbReference>
<dbReference type="SUPFAM" id="SSF53254">
    <property type="entry name" value="Phosphoglycerate mutase-like"/>
    <property type="match status" value="1"/>
</dbReference>
<evidence type="ECO:0000313" key="3">
    <source>
        <dbReference type="Proteomes" id="UP000290092"/>
    </source>
</evidence>
<keyword evidence="3" id="KW-1185">Reference proteome</keyword>
<dbReference type="EMBL" id="NXID01000013">
    <property type="protein sequence ID" value="RXK16186.1"/>
    <property type="molecule type" value="Genomic_DNA"/>
</dbReference>
<organism evidence="2 3">
    <name type="scientific">Malaciobacter mytili LMG 24559</name>
    <dbReference type="NCBI Taxonomy" id="1032238"/>
    <lineage>
        <taxon>Bacteria</taxon>
        <taxon>Pseudomonadati</taxon>
        <taxon>Campylobacterota</taxon>
        <taxon>Epsilonproteobacteria</taxon>
        <taxon>Campylobacterales</taxon>
        <taxon>Arcobacteraceae</taxon>
        <taxon>Malaciobacter</taxon>
    </lineage>
</organism>
<sequence length="157" mass="18156">MKTLYLLRHGEKEENISQDDYDINLTQKGKDDIAKLAKKLLKREINLDLIVSSPANRARQTAEVLVKELNYPRNIMYNEVIYQAFLNELNETITYTFDTVNSLLIVGHNPSLAALAYTFCGFREPFDMGDIIRIDFNCNSWVEIGKHNASFNFFEKP</sequence>
<proteinExistence type="predicted"/>
<dbReference type="InterPro" id="IPR029033">
    <property type="entry name" value="His_PPase_superfam"/>
</dbReference>
<dbReference type="GO" id="GO:0016791">
    <property type="term" value="F:phosphatase activity"/>
    <property type="evidence" value="ECO:0007669"/>
    <property type="project" value="TreeGrafter"/>
</dbReference>
<dbReference type="SMART" id="SM00855">
    <property type="entry name" value="PGAM"/>
    <property type="match status" value="1"/>
</dbReference>
<dbReference type="PROSITE" id="PS00175">
    <property type="entry name" value="PG_MUTASE"/>
    <property type="match status" value="1"/>
</dbReference>
<protein>
    <submittedName>
        <fullName evidence="2">Phosphoglycerate mutase</fullName>
    </submittedName>
</protein>
<evidence type="ECO:0000313" key="2">
    <source>
        <dbReference type="EMBL" id="RXK16186.1"/>
    </source>
</evidence>
<dbReference type="InterPro" id="IPR050275">
    <property type="entry name" value="PGM_Phosphatase"/>
</dbReference>
<dbReference type="Gene3D" id="3.40.50.1240">
    <property type="entry name" value="Phosphoglycerate mutase-like"/>
    <property type="match status" value="1"/>
</dbReference>
<dbReference type="CDD" id="cd07067">
    <property type="entry name" value="HP_PGM_like"/>
    <property type="match status" value="1"/>
</dbReference>